<dbReference type="Pfam" id="PF17959">
    <property type="entry name" value="EF-hand_14"/>
    <property type="match status" value="1"/>
</dbReference>
<evidence type="ECO:0000256" key="5">
    <source>
        <dbReference type="ARBA" id="ARBA00022801"/>
    </source>
</evidence>
<evidence type="ECO:0000256" key="2">
    <source>
        <dbReference type="ARBA" id="ARBA00011881"/>
    </source>
</evidence>
<dbReference type="InterPro" id="IPR036770">
    <property type="entry name" value="Ankyrin_rpt-contain_sf"/>
</dbReference>
<comment type="similarity">
    <text evidence="1">Belongs to the glutaminase family.</text>
</comment>
<feature type="domain" description="Glutaminase EF-hand" evidence="8">
    <location>
        <begin position="80"/>
        <end position="166"/>
    </location>
</feature>
<comment type="subunit">
    <text evidence="2">Homotetramer.</text>
</comment>
<reference evidence="9 10" key="1">
    <citation type="submission" date="2021-04" db="EMBL/GenBank/DDBJ databases">
        <authorList>
            <person name="Bliznina A."/>
        </authorList>
    </citation>
    <scope>NUCLEOTIDE SEQUENCE [LARGE SCALE GENOMIC DNA]</scope>
</reference>
<proteinExistence type="inferred from homology"/>
<protein>
    <recommendedName>
        <fullName evidence="3">glutaminase</fullName>
        <ecNumber evidence="3">3.5.1.2</ecNumber>
    </recommendedName>
</protein>
<dbReference type="Proteomes" id="UP001158576">
    <property type="component" value="Chromosome 2"/>
</dbReference>
<dbReference type="SUPFAM" id="SSF56601">
    <property type="entry name" value="beta-lactamase/transpeptidase-like"/>
    <property type="match status" value="1"/>
</dbReference>
<dbReference type="PANTHER" id="PTHR12544">
    <property type="entry name" value="GLUTAMINASE"/>
    <property type="match status" value="1"/>
</dbReference>
<evidence type="ECO:0000259" key="8">
    <source>
        <dbReference type="Pfam" id="PF17959"/>
    </source>
</evidence>
<dbReference type="InterPro" id="IPR041541">
    <property type="entry name" value="Glutaminase_EF-hand"/>
</dbReference>
<accession>A0ABN7T9K7</accession>
<comment type="catalytic activity">
    <reaction evidence="7">
        <text>L-glutamine + H2O = L-glutamate + NH4(+)</text>
        <dbReference type="Rhea" id="RHEA:15889"/>
        <dbReference type="ChEBI" id="CHEBI:15377"/>
        <dbReference type="ChEBI" id="CHEBI:28938"/>
        <dbReference type="ChEBI" id="CHEBI:29985"/>
        <dbReference type="ChEBI" id="CHEBI:58359"/>
        <dbReference type="EC" id="3.5.1.2"/>
    </reaction>
</comment>
<keyword evidence="6" id="KW-0040">ANK repeat</keyword>
<gene>
    <name evidence="9" type="ORF">OKIOD_LOCUS15763</name>
</gene>
<dbReference type="SUPFAM" id="SSF48403">
    <property type="entry name" value="Ankyrin repeat"/>
    <property type="match status" value="1"/>
</dbReference>
<dbReference type="PANTHER" id="PTHR12544:SF29">
    <property type="entry name" value="GLUTAMINASE"/>
    <property type="match status" value="1"/>
</dbReference>
<evidence type="ECO:0000256" key="1">
    <source>
        <dbReference type="ARBA" id="ARBA00011076"/>
    </source>
</evidence>
<dbReference type="Pfam" id="PF12796">
    <property type="entry name" value="Ank_2"/>
    <property type="match status" value="1"/>
</dbReference>
<name>A0ABN7T9K7_OIKDI</name>
<evidence type="ECO:0000256" key="3">
    <source>
        <dbReference type="ARBA" id="ARBA00012918"/>
    </source>
</evidence>
<dbReference type="Gene3D" id="3.40.710.10">
    <property type="entry name" value="DD-peptidase/beta-lactamase superfamily"/>
    <property type="match status" value="1"/>
</dbReference>
<evidence type="ECO:0000256" key="7">
    <source>
        <dbReference type="ARBA" id="ARBA00049534"/>
    </source>
</evidence>
<keyword evidence="10" id="KW-1185">Reference proteome</keyword>
<evidence type="ECO:0000256" key="6">
    <source>
        <dbReference type="ARBA" id="ARBA00023043"/>
    </source>
</evidence>
<dbReference type="InterPro" id="IPR002110">
    <property type="entry name" value="Ankyrin_rpt"/>
</dbReference>
<keyword evidence="4" id="KW-0677">Repeat</keyword>
<evidence type="ECO:0000256" key="4">
    <source>
        <dbReference type="ARBA" id="ARBA00022737"/>
    </source>
</evidence>
<dbReference type="InterPro" id="IPR012338">
    <property type="entry name" value="Beta-lactam/transpept-like"/>
</dbReference>
<dbReference type="InterPro" id="IPR015868">
    <property type="entry name" value="Glutaminase"/>
</dbReference>
<dbReference type="SMART" id="SM00248">
    <property type="entry name" value="ANK"/>
    <property type="match status" value="2"/>
</dbReference>
<dbReference type="Gene3D" id="1.25.40.20">
    <property type="entry name" value="Ankyrin repeat-containing domain"/>
    <property type="match status" value="1"/>
</dbReference>
<sequence>MVMNAAKRKRVLTKFRKVVHEIGRQRLGTDFDVSVEHPLSLADMKPRDSTGESISTGEDVLEEFREIGRASTGDEELEMAIFDRSKTPQGNLDRQRFIRVIRRTGLQLDDPRLDQIRRNIDECHNFIMDNIDDDEVHHGIDFLCFRGIINNNQEILYQAFNNQFVISDFPTFLTDIREMYIDASNIQEGHFTEYTRYLKEYHSTDEWGVSFCSVDGQRAGFGSNKQMFTLQSLMNPFLYAMSLDDMGPEKIHSIVGQETSGGQYNVIKLDDKGRPHNPMANAGAILLSSLYKQSLNKSERHGTFLAALRKVGGLKASAESSLSFDYAAFMSEREDCHRNSSICYYLREKKCIDTNMDVEQVLDVYTQMCNVTVNTDSLSVLAATLANGGICPITGEQCFSNDAVKSTLSCMLAAGMNDHSGIWAFTIGLPAKSGISGGTMIIIPNVMGIALYSPKIDKSANSARAAHFASVLNAKFHFHEYDPVRLKSTNFSNNTESDTAQLIKLMIAAENNDVNRLIFALINGFDLSKPGYLEMTLLHIAASKGHLKTIQFLINKAKVPQEPLDQNSRTPLDYAIMHDHQDVIEFLRKSIKVPSRDHTIINEDDLGTGRIPDDLKKKMKTLSMTSASEEEDHYVLEY</sequence>
<keyword evidence="5" id="KW-0378">Hydrolase</keyword>
<dbReference type="EC" id="3.5.1.2" evidence="3"/>
<evidence type="ECO:0000313" key="10">
    <source>
        <dbReference type="Proteomes" id="UP001158576"/>
    </source>
</evidence>
<dbReference type="Gene3D" id="1.10.238.210">
    <property type="match status" value="1"/>
</dbReference>
<dbReference type="Pfam" id="PF04960">
    <property type="entry name" value="Glutaminase"/>
    <property type="match status" value="1"/>
</dbReference>
<organism evidence="9 10">
    <name type="scientific">Oikopleura dioica</name>
    <name type="common">Tunicate</name>
    <dbReference type="NCBI Taxonomy" id="34765"/>
    <lineage>
        <taxon>Eukaryota</taxon>
        <taxon>Metazoa</taxon>
        <taxon>Chordata</taxon>
        <taxon>Tunicata</taxon>
        <taxon>Appendicularia</taxon>
        <taxon>Copelata</taxon>
        <taxon>Oikopleuridae</taxon>
        <taxon>Oikopleura</taxon>
    </lineage>
</organism>
<dbReference type="EMBL" id="OU015567">
    <property type="protein sequence ID" value="CAG5112825.1"/>
    <property type="molecule type" value="Genomic_DNA"/>
</dbReference>
<evidence type="ECO:0000313" key="9">
    <source>
        <dbReference type="EMBL" id="CAG5112825.1"/>
    </source>
</evidence>